<feature type="compositionally biased region" description="Basic and acidic residues" evidence="1">
    <location>
        <begin position="185"/>
        <end position="199"/>
    </location>
</feature>
<dbReference type="Proteomes" id="UP000274429">
    <property type="component" value="Unassembled WGS sequence"/>
</dbReference>
<dbReference type="WBParaSite" id="TTAC_0000562401-mRNA-1">
    <property type="protein sequence ID" value="TTAC_0000562401-mRNA-1"/>
    <property type="gene ID" value="TTAC_0000562401"/>
</dbReference>
<evidence type="ECO:0000313" key="4">
    <source>
        <dbReference type="WBParaSite" id="TTAC_0000562401-mRNA-1"/>
    </source>
</evidence>
<sequence>MQMLSGAPAKRSGGKEASSTKHHEKKISECVELEEKDVTSVDSAAVPIETTVVECEPANAEHQGTAKSEKKSSDSKKKRGKKKSESSPGHRKPSLEAQEPVIPPDSTASASKREEEEEVMEFKEGGAEHSVDALMTSASDSPVPLGGIQEKVKAAKKSPTPSDKRRNKGTSESSSLNMEATADPLEAHEFHAMSSEHLKGKGSAIKRKRDKEPVGPVQTKEEEFSNIAAGTASSTMESPVPPNTETESPQEGQKPPTKKSTDNVEKGKKTKTKLLEASAKQKTSNQQRCSVSSTTKPKASKESSRQTTEASLEAEESGMTFATADLPEQAEVLKPGKRRRGKESKPAKEVGERNISTKKAETSTLSKDSDISEVK</sequence>
<feature type="region of interest" description="Disordered" evidence="1">
    <location>
        <begin position="1"/>
        <end position="375"/>
    </location>
</feature>
<feature type="compositionally biased region" description="Basic and acidic residues" evidence="1">
    <location>
        <begin position="120"/>
        <end position="131"/>
    </location>
</feature>
<feature type="compositionally biased region" description="Polar residues" evidence="1">
    <location>
        <begin position="280"/>
        <end position="297"/>
    </location>
</feature>
<reference evidence="2 3" key="2">
    <citation type="submission" date="2018-11" db="EMBL/GenBank/DDBJ databases">
        <authorList>
            <consortium name="Pathogen Informatics"/>
        </authorList>
    </citation>
    <scope>NUCLEOTIDE SEQUENCE [LARGE SCALE GENOMIC DNA]</scope>
</reference>
<proteinExistence type="predicted"/>
<organism evidence="4">
    <name type="scientific">Hydatigena taeniaeformis</name>
    <name type="common">Feline tapeworm</name>
    <name type="synonym">Taenia taeniaeformis</name>
    <dbReference type="NCBI Taxonomy" id="6205"/>
    <lineage>
        <taxon>Eukaryota</taxon>
        <taxon>Metazoa</taxon>
        <taxon>Spiralia</taxon>
        <taxon>Lophotrochozoa</taxon>
        <taxon>Platyhelminthes</taxon>
        <taxon>Cestoda</taxon>
        <taxon>Eucestoda</taxon>
        <taxon>Cyclophyllidea</taxon>
        <taxon>Taeniidae</taxon>
        <taxon>Hydatigera</taxon>
    </lineage>
</organism>
<reference evidence="4" key="1">
    <citation type="submission" date="2017-02" db="UniProtKB">
        <authorList>
            <consortium name="WormBaseParasite"/>
        </authorList>
    </citation>
    <scope>IDENTIFICATION</scope>
</reference>
<accession>A0A0R3WXY4</accession>
<feature type="compositionally biased region" description="Basic and acidic residues" evidence="1">
    <location>
        <begin position="343"/>
        <end position="352"/>
    </location>
</feature>
<protein>
    <submittedName>
        <fullName evidence="4">Treacle protein</fullName>
    </submittedName>
</protein>
<dbReference type="STRING" id="6205.A0A0R3WXY4"/>
<dbReference type="EMBL" id="UYWX01008211">
    <property type="protein sequence ID" value="VDM27318.1"/>
    <property type="molecule type" value="Genomic_DNA"/>
</dbReference>
<evidence type="ECO:0000256" key="1">
    <source>
        <dbReference type="SAM" id="MobiDB-lite"/>
    </source>
</evidence>
<name>A0A0R3WXY4_HYDTA</name>
<evidence type="ECO:0000313" key="3">
    <source>
        <dbReference type="Proteomes" id="UP000274429"/>
    </source>
</evidence>
<feature type="compositionally biased region" description="Basic and acidic residues" evidence="1">
    <location>
        <begin position="18"/>
        <end position="29"/>
    </location>
</feature>
<evidence type="ECO:0000313" key="2">
    <source>
        <dbReference type="EMBL" id="VDM27318.1"/>
    </source>
</evidence>
<gene>
    <name evidence="2" type="ORF">TTAC_LOCUS5610</name>
</gene>
<feature type="compositionally biased region" description="Polar residues" evidence="1">
    <location>
        <begin position="231"/>
        <end position="251"/>
    </location>
</feature>
<keyword evidence="3" id="KW-1185">Reference proteome</keyword>
<dbReference type="AlphaFoldDB" id="A0A0R3WXY4"/>